<accession>M7NFW8</accession>
<reference evidence="2 3" key="1">
    <citation type="journal article" date="2013" name="Genome Announc.">
        <title>Draft Genome Sequence of Arthrobacter gangotriensis Strain Lz1yT, Isolated from a Penguin Rookery Soil Sample Collected in Antarctica, near the Indian Station Dakshin Gangotri.</title>
        <authorList>
            <person name="Shivaji S."/>
            <person name="Ara S."/>
            <person name="Bandi S."/>
            <person name="Singh A."/>
            <person name="Kumar Pinnaka A."/>
        </authorList>
    </citation>
    <scope>NUCLEOTIDE SEQUENCE [LARGE SCALE GENOMIC DNA]</scope>
    <source>
        <strain evidence="2 3">Lz1y</strain>
    </source>
</reference>
<comment type="caution">
    <text evidence="2">The sequence shown here is derived from an EMBL/GenBank/DDBJ whole genome shotgun (WGS) entry which is preliminary data.</text>
</comment>
<dbReference type="SMART" id="SM00530">
    <property type="entry name" value="HTH_XRE"/>
    <property type="match status" value="1"/>
</dbReference>
<dbReference type="EMBL" id="AOCK01000010">
    <property type="protein sequence ID" value="EMQ97398.1"/>
    <property type="molecule type" value="Genomic_DNA"/>
</dbReference>
<sequence>MDNDGFSAGTLGGRIRDRRKAYGYTQQELADAIGVSRKFVVELESGKETASLGLTLRALKILGFDAPGSASVGTPGEKFAKEFEETLAAEDYEFALRLIGEYASASLRTRRALMFTAPCIKDQEYLTALGAITQWVSNKTGIPAPSWTRNIRPSAVPVFLSEKLYPVGDLMKELIRKDTPLEMKNLNVWIRERDLVTA</sequence>
<dbReference type="Pfam" id="PF01381">
    <property type="entry name" value="HTH_3"/>
    <property type="match status" value="1"/>
</dbReference>
<dbReference type="PATRIC" id="fig|1276920.7.peg.3196"/>
<dbReference type="GO" id="GO:0003677">
    <property type="term" value="F:DNA binding"/>
    <property type="evidence" value="ECO:0007669"/>
    <property type="project" value="InterPro"/>
</dbReference>
<name>M7NFW8_9MICC</name>
<dbReference type="PROSITE" id="PS50943">
    <property type="entry name" value="HTH_CROC1"/>
    <property type="match status" value="1"/>
</dbReference>
<feature type="domain" description="HTH cro/C1-type" evidence="1">
    <location>
        <begin position="15"/>
        <end position="69"/>
    </location>
</feature>
<dbReference type="Proteomes" id="UP000012015">
    <property type="component" value="Unassembled WGS sequence"/>
</dbReference>
<dbReference type="InterPro" id="IPR001387">
    <property type="entry name" value="Cro/C1-type_HTH"/>
</dbReference>
<gene>
    <name evidence="2" type="ORF">ADIAG_03193</name>
</gene>
<evidence type="ECO:0000259" key="1">
    <source>
        <dbReference type="PROSITE" id="PS50943"/>
    </source>
</evidence>
<dbReference type="STRING" id="1276920.ADIAG_03193"/>
<dbReference type="CDD" id="cd00093">
    <property type="entry name" value="HTH_XRE"/>
    <property type="match status" value="1"/>
</dbReference>
<dbReference type="InterPro" id="IPR010982">
    <property type="entry name" value="Lambda_DNA-bd_dom_sf"/>
</dbReference>
<evidence type="ECO:0000313" key="3">
    <source>
        <dbReference type="Proteomes" id="UP000012015"/>
    </source>
</evidence>
<dbReference type="Gene3D" id="1.10.260.40">
    <property type="entry name" value="lambda repressor-like DNA-binding domains"/>
    <property type="match status" value="1"/>
</dbReference>
<dbReference type="AlphaFoldDB" id="M7NFW8"/>
<proteinExistence type="predicted"/>
<dbReference type="SUPFAM" id="SSF47413">
    <property type="entry name" value="lambda repressor-like DNA-binding domains"/>
    <property type="match status" value="1"/>
</dbReference>
<protein>
    <submittedName>
        <fullName evidence="2">XRE family transcriptional regulator of molybdate metabolism</fullName>
    </submittedName>
</protein>
<organism evidence="2 3">
    <name type="scientific">Paeniglutamicibacter gangotriensis Lz1y</name>
    <dbReference type="NCBI Taxonomy" id="1276920"/>
    <lineage>
        <taxon>Bacteria</taxon>
        <taxon>Bacillati</taxon>
        <taxon>Actinomycetota</taxon>
        <taxon>Actinomycetes</taxon>
        <taxon>Micrococcales</taxon>
        <taxon>Micrococcaceae</taxon>
        <taxon>Paeniglutamicibacter</taxon>
    </lineage>
</organism>
<evidence type="ECO:0000313" key="2">
    <source>
        <dbReference type="EMBL" id="EMQ97398.1"/>
    </source>
</evidence>
<dbReference type="RefSeq" id="WP_007272360.1">
    <property type="nucleotide sequence ID" value="NZ_AOCK01000010.1"/>
</dbReference>
<keyword evidence="3" id="KW-1185">Reference proteome</keyword>